<dbReference type="GO" id="GO:0052855">
    <property type="term" value="F:ADP-dependent NAD(P)H-hydrate dehydratase activity"/>
    <property type="evidence" value="ECO:0007669"/>
    <property type="project" value="UniProtKB-UniRule"/>
</dbReference>
<keyword evidence="9 18" id="KW-0630">Potassium</keyword>
<evidence type="ECO:0000256" key="4">
    <source>
        <dbReference type="ARBA" id="ARBA00009524"/>
    </source>
</evidence>
<keyword evidence="23" id="KW-1185">Reference proteome</keyword>
<organism evidence="22 23">
    <name type="scientific">Sinobacterium caligoides</name>
    <dbReference type="NCBI Taxonomy" id="933926"/>
    <lineage>
        <taxon>Bacteria</taxon>
        <taxon>Pseudomonadati</taxon>
        <taxon>Pseudomonadota</taxon>
        <taxon>Gammaproteobacteria</taxon>
        <taxon>Cellvibrionales</taxon>
        <taxon>Spongiibacteraceae</taxon>
        <taxon>Sinobacterium</taxon>
    </lineage>
</organism>
<feature type="binding site" evidence="18">
    <location>
        <begin position="145"/>
        <end position="151"/>
    </location>
    <ligand>
        <name>(6S)-NADPHX</name>
        <dbReference type="ChEBI" id="CHEBI:64076"/>
    </ligand>
</feature>
<dbReference type="GO" id="GO:0005524">
    <property type="term" value="F:ATP binding"/>
    <property type="evidence" value="ECO:0007669"/>
    <property type="project" value="UniProtKB-UniRule"/>
</dbReference>
<feature type="binding site" evidence="17">
    <location>
        <position position="452"/>
    </location>
    <ligand>
        <name>(6S)-NADPHX</name>
        <dbReference type="ChEBI" id="CHEBI:64076"/>
    </ligand>
</feature>
<gene>
    <name evidence="18" type="primary">nnrE</name>
    <name evidence="17" type="synonym">nnrD</name>
    <name evidence="22" type="ORF">EDC56_3501</name>
</gene>
<keyword evidence="12 17" id="KW-0456">Lyase</keyword>
<dbReference type="Gene3D" id="3.40.1190.20">
    <property type="match status" value="1"/>
</dbReference>
<evidence type="ECO:0000256" key="8">
    <source>
        <dbReference type="ARBA" id="ARBA00022857"/>
    </source>
</evidence>
<proteinExistence type="inferred from homology"/>
<comment type="function">
    <text evidence="14 19">Bifunctional enzyme that catalyzes the epimerization of the S- and R-forms of NAD(P)HX and the dehydration of the S-form of NAD(P)HX at the expense of ADP, which is converted to AMP. This allows the repair of both epimers of NAD(P)HX, a damaged form of NAD(P)H that is a result of enzymatic or heat-dependent hydration.</text>
</comment>
<dbReference type="CDD" id="cd01171">
    <property type="entry name" value="YXKO-related"/>
    <property type="match status" value="1"/>
</dbReference>
<dbReference type="Pfam" id="PF01256">
    <property type="entry name" value="Carb_kinase"/>
    <property type="match status" value="1"/>
</dbReference>
<feature type="binding site" evidence="18">
    <location>
        <begin position="78"/>
        <end position="82"/>
    </location>
    <ligand>
        <name>(6S)-NADPHX</name>
        <dbReference type="ChEBI" id="CHEBI:64076"/>
    </ligand>
</feature>
<dbReference type="NCBIfam" id="TIGR00196">
    <property type="entry name" value="yjeF_cterm"/>
    <property type="match status" value="1"/>
</dbReference>
<comment type="catalytic activity">
    <reaction evidence="2 18 19">
        <text>(6R)-NADPHX = (6S)-NADPHX</text>
        <dbReference type="Rhea" id="RHEA:32227"/>
        <dbReference type="ChEBI" id="CHEBI:64076"/>
        <dbReference type="ChEBI" id="CHEBI:64077"/>
        <dbReference type="EC" id="5.1.99.6"/>
    </reaction>
</comment>
<dbReference type="PROSITE" id="PS51383">
    <property type="entry name" value="YJEF_C_3"/>
    <property type="match status" value="1"/>
</dbReference>
<evidence type="ECO:0000256" key="17">
    <source>
        <dbReference type="HAMAP-Rule" id="MF_01965"/>
    </source>
</evidence>
<dbReference type="SUPFAM" id="SSF64153">
    <property type="entry name" value="YjeF N-terminal domain-like"/>
    <property type="match status" value="1"/>
</dbReference>
<evidence type="ECO:0000256" key="12">
    <source>
        <dbReference type="ARBA" id="ARBA00023239"/>
    </source>
</evidence>
<dbReference type="NCBIfam" id="TIGR00197">
    <property type="entry name" value="yjeF_nterm"/>
    <property type="match status" value="1"/>
</dbReference>
<comment type="catalytic activity">
    <reaction evidence="1 18 19">
        <text>(6R)-NADHX = (6S)-NADHX</text>
        <dbReference type="Rhea" id="RHEA:32215"/>
        <dbReference type="ChEBI" id="CHEBI:64074"/>
        <dbReference type="ChEBI" id="CHEBI:64075"/>
        <dbReference type="EC" id="5.1.99.6"/>
    </reaction>
</comment>
<dbReference type="Proteomes" id="UP000275394">
    <property type="component" value="Unassembled WGS sequence"/>
</dbReference>
<feature type="binding site" evidence="17">
    <location>
        <begin position="423"/>
        <end position="427"/>
    </location>
    <ligand>
        <name>AMP</name>
        <dbReference type="ChEBI" id="CHEBI:456215"/>
    </ligand>
</feature>
<dbReference type="Gene3D" id="3.40.50.10260">
    <property type="entry name" value="YjeF N-terminal domain"/>
    <property type="match status" value="1"/>
</dbReference>
<feature type="domain" description="YjeF C-terminal" evidence="20">
    <location>
        <begin position="240"/>
        <end position="511"/>
    </location>
</feature>
<dbReference type="InterPro" id="IPR030677">
    <property type="entry name" value="Nnr"/>
</dbReference>
<evidence type="ECO:0000256" key="2">
    <source>
        <dbReference type="ARBA" id="ARBA00000909"/>
    </source>
</evidence>
<dbReference type="Pfam" id="PF03853">
    <property type="entry name" value="YjeF_N"/>
    <property type="match status" value="1"/>
</dbReference>
<dbReference type="InterPro" id="IPR029056">
    <property type="entry name" value="Ribokinase-like"/>
</dbReference>
<comment type="similarity">
    <text evidence="4 19">In the C-terminal section; belongs to the NnrD/CARKD family.</text>
</comment>
<evidence type="ECO:0000313" key="23">
    <source>
        <dbReference type="Proteomes" id="UP000275394"/>
    </source>
</evidence>
<comment type="function">
    <text evidence="18">Catalyzes the epimerization of the S- and R-forms of NAD(P)HX, a damaged form of NAD(P)H that is a result of enzymatic or heat-dependent hydration. This is a prerequisite for the S-specific NAD(P)H-hydrate dehydratase to allow the repair of both epimers of NAD(P)HX.</text>
</comment>
<evidence type="ECO:0000256" key="9">
    <source>
        <dbReference type="ARBA" id="ARBA00022958"/>
    </source>
</evidence>
<comment type="similarity">
    <text evidence="3 19">In the N-terminal section; belongs to the NnrE/AIBP family.</text>
</comment>
<reference evidence="22 23" key="1">
    <citation type="submission" date="2018-11" db="EMBL/GenBank/DDBJ databases">
        <title>Genomic Encyclopedia of Type Strains, Phase IV (KMG-IV): sequencing the most valuable type-strain genomes for metagenomic binning, comparative biology and taxonomic classification.</title>
        <authorList>
            <person name="Goeker M."/>
        </authorList>
    </citation>
    <scope>NUCLEOTIDE SEQUENCE [LARGE SCALE GENOMIC DNA]</scope>
    <source>
        <strain evidence="22 23">DSM 100316</strain>
    </source>
</reference>
<dbReference type="GO" id="GO:0046872">
    <property type="term" value="F:metal ion binding"/>
    <property type="evidence" value="ECO:0007669"/>
    <property type="project" value="UniProtKB-UniRule"/>
</dbReference>
<keyword evidence="13" id="KW-0511">Multifunctional enzyme</keyword>
<evidence type="ECO:0000256" key="13">
    <source>
        <dbReference type="ARBA" id="ARBA00023268"/>
    </source>
</evidence>
<feature type="binding site" evidence="17">
    <location>
        <position position="273"/>
    </location>
    <ligand>
        <name>(6S)-NADPHX</name>
        <dbReference type="ChEBI" id="CHEBI:64076"/>
    </ligand>
</feature>
<keyword evidence="7 17" id="KW-0067">ATP-binding</keyword>
<comment type="caution">
    <text evidence="18">Lacks conserved residue(s) required for the propagation of feature annotation.</text>
</comment>
<dbReference type="InterPro" id="IPR004443">
    <property type="entry name" value="YjeF_N_dom"/>
</dbReference>
<evidence type="ECO:0000259" key="20">
    <source>
        <dbReference type="PROSITE" id="PS51383"/>
    </source>
</evidence>
<dbReference type="HAMAP" id="MF_01965">
    <property type="entry name" value="NADHX_dehydratase"/>
    <property type="match status" value="1"/>
</dbReference>
<evidence type="ECO:0000256" key="11">
    <source>
        <dbReference type="ARBA" id="ARBA00023235"/>
    </source>
</evidence>
<feature type="binding site" evidence="17">
    <location>
        <position position="451"/>
    </location>
    <ligand>
        <name>AMP</name>
        <dbReference type="ChEBI" id="CHEBI:456215"/>
    </ligand>
</feature>
<keyword evidence="11 18" id="KW-0413">Isomerase</keyword>
<protein>
    <recommendedName>
        <fullName evidence="19">Bifunctional NAD(P)H-hydrate repair enzyme</fullName>
    </recommendedName>
    <alternativeName>
        <fullName evidence="19">Nicotinamide nucleotide repair protein</fullName>
    </alternativeName>
    <domain>
        <recommendedName>
            <fullName evidence="19">ADP-dependent (S)-NAD(P)H-hydrate dehydratase</fullName>
            <ecNumber evidence="19">4.2.1.136</ecNumber>
        </recommendedName>
        <alternativeName>
            <fullName evidence="19">ADP-dependent NAD(P)HX dehydratase</fullName>
        </alternativeName>
    </domain>
    <domain>
        <recommendedName>
            <fullName evidence="19">NAD(P)H-hydrate epimerase</fullName>
            <ecNumber evidence="19">5.1.99.6</ecNumber>
        </recommendedName>
    </domain>
</protein>
<comment type="cofactor">
    <cofactor evidence="18 19">
        <name>K(+)</name>
        <dbReference type="ChEBI" id="CHEBI:29103"/>
    </cofactor>
    <text evidence="18 19">Binds 1 potassium ion per subunit.</text>
</comment>
<feature type="binding site" evidence="18">
    <location>
        <position position="141"/>
    </location>
    <ligand>
        <name>K(+)</name>
        <dbReference type="ChEBI" id="CHEBI:29103"/>
    </ligand>
</feature>
<dbReference type="HAMAP" id="MF_01966">
    <property type="entry name" value="NADHX_epimerase"/>
    <property type="match status" value="1"/>
</dbReference>
<evidence type="ECO:0000256" key="1">
    <source>
        <dbReference type="ARBA" id="ARBA00000013"/>
    </source>
</evidence>
<dbReference type="AlphaFoldDB" id="A0A3N2DG35"/>
<dbReference type="GO" id="GO:0046496">
    <property type="term" value="P:nicotinamide nucleotide metabolic process"/>
    <property type="evidence" value="ECO:0007669"/>
    <property type="project" value="UniProtKB-UniRule"/>
</dbReference>
<feature type="binding site" evidence="18">
    <location>
        <position position="174"/>
    </location>
    <ligand>
        <name>(6S)-NADPHX</name>
        <dbReference type="ChEBI" id="CHEBI:64076"/>
    </ligand>
</feature>
<evidence type="ECO:0000256" key="18">
    <source>
        <dbReference type="HAMAP-Rule" id="MF_01966"/>
    </source>
</evidence>
<keyword evidence="6 17" id="KW-0547">Nucleotide-binding</keyword>
<evidence type="ECO:0000259" key="21">
    <source>
        <dbReference type="PROSITE" id="PS51385"/>
    </source>
</evidence>
<comment type="cofactor">
    <cofactor evidence="17">
        <name>Mg(2+)</name>
        <dbReference type="ChEBI" id="CHEBI:18420"/>
    </cofactor>
</comment>
<comment type="catalytic activity">
    <reaction evidence="16 17 19">
        <text>(6S)-NADPHX + ADP = AMP + phosphate + NADPH + H(+)</text>
        <dbReference type="Rhea" id="RHEA:32235"/>
        <dbReference type="ChEBI" id="CHEBI:15378"/>
        <dbReference type="ChEBI" id="CHEBI:43474"/>
        <dbReference type="ChEBI" id="CHEBI:57783"/>
        <dbReference type="ChEBI" id="CHEBI:64076"/>
        <dbReference type="ChEBI" id="CHEBI:456215"/>
        <dbReference type="ChEBI" id="CHEBI:456216"/>
        <dbReference type="EC" id="4.2.1.136"/>
    </reaction>
</comment>
<evidence type="ECO:0000256" key="14">
    <source>
        <dbReference type="ARBA" id="ARBA00025153"/>
    </source>
</evidence>
<accession>A0A3N2DG35</accession>
<evidence type="ECO:0000256" key="5">
    <source>
        <dbReference type="ARBA" id="ARBA00022723"/>
    </source>
</evidence>
<comment type="similarity">
    <text evidence="18">Belongs to the NnrE/AIBP family.</text>
</comment>
<feature type="binding site" evidence="17">
    <location>
        <position position="386"/>
    </location>
    <ligand>
        <name>(6S)-NADPHX</name>
        <dbReference type="ChEBI" id="CHEBI:64076"/>
    </ligand>
</feature>
<dbReference type="PROSITE" id="PS01050">
    <property type="entry name" value="YJEF_C_2"/>
    <property type="match status" value="1"/>
</dbReference>
<keyword evidence="5 18" id="KW-0479">Metal-binding</keyword>
<evidence type="ECO:0000256" key="15">
    <source>
        <dbReference type="ARBA" id="ARBA00048238"/>
    </source>
</evidence>
<evidence type="ECO:0000313" key="22">
    <source>
        <dbReference type="EMBL" id="ROR98763.1"/>
    </source>
</evidence>
<feature type="binding site" evidence="17">
    <location>
        <position position="336"/>
    </location>
    <ligand>
        <name>(6S)-NADPHX</name>
        <dbReference type="ChEBI" id="CHEBI:64076"/>
    </ligand>
</feature>
<evidence type="ECO:0000256" key="6">
    <source>
        <dbReference type="ARBA" id="ARBA00022741"/>
    </source>
</evidence>
<evidence type="ECO:0000256" key="3">
    <source>
        <dbReference type="ARBA" id="ARBA00006001"/>
    </source>
</evidence>
<feature type="binding site" evidence="18">
    <location>
        <position position="177"/>
    </location>
    <ligand>
        <name>K(+)</name>
        <dbReference type="ChEBI" id="CHEBI:29103"/>
    </ligand>
</feature>
<evidence type="ECO:0000256" key="16">
    <source>
        <dbReference type="ARBA" id="ARBA00049209"/>
    </source>
</evidence>
<dbReference type="GO" id="GO:0052856">
    <property type="term" value="F:NAD(P)HX epimerase activity"/>
    <property type="evidence" value="ECO:0007669"/>
    <property type="project" value="UniProtKB-UniRule"/>
</dbReference>
<dbReference type="EC" id="5.1.99.6" evidence="19"/>
<comment type="caution">
    <text evidence="22">The sequence shown here is derived from an EMBL/GenBank/DDBJ whole genome shotgun (WGS) entry which is preliminary data.</text>
</comment>
<dbReference type="PIRSF" id="PIRSF017184">
    <property type="entry name" value="Nnr"/>
    <property type="match status" value="1"/>
</dbReference>
<comment type="subunit">
    <text evidence="17">Homotetramer.</text>
</comment>
<dbReference type="PANTHER" id="PTHR12592:SF0">
    <property type="entry name" value="ATP-DEPENDENT (S)-NAD(P)H-HYDRATE DEHYDRATASE"/>
    <property type="match status" value="1"/>
</dbReference>
<dbReference type="PROSITE" id="PS01049">
    <property type="entry name" value="YJEF_C_1"/>
    <property type="match status" value="1"/>
</dbReference>
<name>A0A3N2DG35_9GAMM</name>
<sequence>MNRKSVAPPYYSLAALCSLGRELPLYTAEQARAIDAAEIQRLGSDGLLLMRRAAEALMAFVVATYPRQRMSIFCGGGNNGGDGWLLALLAHRAGWSVEVLSVAEPGSLSGDARCAYDEARQAGVVYREWSGDAVEEGVVVDALFGSGLNRPIVGHQLRAVRCINRLSLPVLAVDIPSGLCADSGAVLGDAVRADYTMSLVVLKKGLLTGRARAFTGELLLAALGVDEAVSSAPASHYTVMPLPVSLPRRSAVAHKGESGRLVLIGGSANTAGAIIMAAESALLSGAGLITVLTSAATVAPLLARCPEVMPVVVEKVSDEVIERKLASADAVVIGPGLGVDSWARELLSRALRCAAPLVLDADALSLLAEYKELRGVLTEAAILTPHPGEAARLLGTTVAAVESDRYAAVASLRQLYRTRVLLKGAGSLMMARGKVAVCPYGNAGMASGGYGDVLSGVLGALLVQGLAVDTALTIAVNLHAAAADRLESRQGQVGMRPTELSVEIRELINSLVS</sequence>
<evidence type="ECO:0000256" key="7">
    <source>
        <dbReference type="ARBA" id="ARBA00022840"/>
    </source>
</evidence>
<dbReference type="InterPro" id="IPR017953">
    <property type="entry name" value="Carbohydrate_kinase_pred_CS"/>
</dbReference>
<keyword evidence="8 17" id="KW-0521">NADP</keyword>
<feature type="domain" description="YjeF N-terminal" evidence="21">
    <location>
        <begin position="31"/>
        <end position="231"/>
    </location>
</feature>
<keyword evidence="10 17" id="KW-0520">NAD</keyword>
<dbReference type="PANTHER" id="PTHR12592">
    <property type="entry name" value="ATP-DEPENDENT (S)-NAD(P)H-HYDRATE DEHYDRATASE FAMILY MEMBER"/>
    <property type="match status" value="1"/>
</dbReference>
<dbReference type="InterPro" id="IPR000631">
    <property type="entry name" value="CARKD"/>
</dbReference>
<dbReference type="EMBL" id="RKHR01000007">
    <property type="protein sequence ID" value="ROR98763.1"/>
    <property type="molecule type" value="Genomic_DNA"/>
</dbReference>
<evidence type="ECO:0000256" key="19">
    <source>
        <dbReference type="PIRNR" id="PIRNR017184"/>
    </source>
</evidence>
<feature type="binding site" evidence="18">
    <location>
        <position position="79"/>
    </location>
    <ligand>
        <name>K(+)</name>
        <dbReference type="ChEBI" id="CHEBI:29103"/>
    </ligand>
</feature>
<dbReference type="SUPFAM" id="SSF53613">
    <property type="entry name" value="Ribokinase-like"/>
    <property type="match status" value="1"/>
</dbReference>
<dbReference type="InterPro" id="IPR036652">
    <property type="entry name" value="YjeF_N_dom_sf"/>
</dbReference>
<dbReference type="GO" id="GO:0110051">
    <property type="term" value="P:metabolite repair"/>
    <property type="evidence" value="ECO:0007669"/>
    <property type="project" value="TreeGrafter"/>
</dbReference>
<comment type="catalytic activity">
    <reaction evidence="15 17 19">
        <text>(6S)-NADHX + ADP = AMP + phosphate + NADH + H(+)</text>
        <dbReference type="Rhea" id="RHEA:32223"/>
        <dbReference type="ChEBI" id="CHEBI:15378"/>
        <dbReference type="ChEBI" id="CHEBI:43474"/>
        <dbReference type="ChEBI" id="CHEBI:57945"/>
        <dbReference type="ChEBI" id="CHEBI:64074"/>
        <dbReference type="ChEBI" id="CHEBI:456215"/>
        <dbReference type="ChEBI" id="CHEBI:456216"/>
        <dbReference type="EC" id="4.2.1.136"/>
    </reaction>
</comment>
<comment type="function">
    <text evidence="17">Catalyzes the dehydration of the S-form of NAD(P)HX at the expense of ADP, which is converted to AMP. Together with NAD(P)HX epimerase, which catalyzes the epimerization of the S- and R-forms, the enzyme allows the repair of both epimers of NAD(P)HX, a damaged form of NAD(P)H that is a result of enzymatic or heat-dependent hydration.</text>
</comment>
<dbReference type="EC" id="4.2.1.136" evidence="19"/>
<dbReference type="PROSITE" id="PS51385">
    <property type="entry name" value="YJEF_N"/>
    <property type="match status" value="1"/>
</dbReference>
<evidence type="ECO:0000256" key="10">
    <source>
        <dbReference type="ARBA" id="ARBA00023027"/>
    </source>
</evidence>
<comment type="similarity">
    <text evidence="17">Belongs to the NnrD/CARKD family.</text>
</comment>